<feature type="signal peptide" evidence="1">
    <location>
        <begin position="1"/>
        <end position="21"/>
    </location>
</feature>
<dbReference type="OrthoDB" id="10456586at2759"/>
<reference evidence="2 3" key="1">
    <citation type="journal article" date="2018" name="Mol. Biol. Evol.">
        <title>Analysis of the draft genome of the red seaweed Gracilariopsis chorda provides insights into genome size evolution in Rhodophyta.</title>
        <authorList>
            <person name="Lee J."/>
            <person name="Yang E.C."/>
            <person name="Graf L."/>
            <person name="Yang J.H."/>
            <person name="Qiu H."/>
            <person name="Zel Zion U."/>
            <person name="Chan C.X."/>
            <person name="Stephens T.G."/>
            <person name="Weber A.P.M."/>
            <person name="Boo G.H."/>
            <person name="Boo S.M."/>
            <person name="Kim K.M."/>
            <person name="Shin Y."/>
            <person name="Jung M."/>
            <person name="Lee S.J."/>
            <person name="Yim H.S."/>
            <person name="Lee J.H."/>
            <person name="Bhattacharya D."/>
            <person name="Yoon H.S."/>
        </authorList>
    </citation>
    <scope>NUCLEOTIDE SEQUENCE [LARGE SCALE GENOMIC DNA]</scope>
    <source>
        <strain evidence="2 3">SKKU-2015</strain>
        <tissue evidence="2">Whole body</tissue>
    </source>
</reference>
<accession>A0A2V3IMG7</accession>
<sequence length="382" mass="37781">MNRSLCQATFLSITIFTAAFAQTPCTGTITGTIVDDVLVDGVSCTIQGAIITGSVQVINGGTLNTTGATQISGSVSGMSSGDLRLQGTTSVLGDVSSESSPSSTIVVGSNAVLGKISLKDSGRVTVRGFVSAVLSENSGRVLVRGGTVGGGGIEAKLGSGNIVLCDANVTGSVGVIERAGNLLAEESSSCPKTTITGGILIEKGNGDARVIGANFTSGDLSVVDQIGDVTITSALLSDIGISNLDGSVTLSMIETDSDVGLSGITGSVSVSSSAFSGDVGIEGSTSVSVTGSSFANESVSVITNAGPVEFSSNTELSLEISENDDVTLTNNEIAIASISSNTGGVGIAGNTITELNCVDNMPPPVGSGNTILLIATGQCASF</sequence>
<dbReference type="EMBL" id="NBIV01000131">
    <property type="protein sequence ID" value="PXF43271.1"/>
    <property type="molecule type" value="Genomic_DNA"/>
</dbReference>
<name>A0A2V3IMG7_9FLOR</name>
<comment type="caution">
    <text evidence="2">The sequence shown here is derived from an EMBL/GenBank/DDBJ whole genome shotgun (WGS) entry which is preliminary data.</text>
</comment>
<keyword evidence="1" id="KW-0732">Signal</keyword>
<organism evidence="2 3">
    <name type="scientific">Gracilariopsis chorda</name>
    <dbReference type="NCBI Taxonomy" id="448386"/>
    <lineage>
        <taxon>Eukaryota</taxon>
        <taxon>Rhodophyta</taxon>
        <taxon>Florideophyceae</taxon>
        <taxon>Rhodymeniophycidae</taxon>
        <taxon>Gracilariales</taxon>
        <taxon>Gracilariaceae</taxon>
        <taxon>Gracilariopsis</taxon>
    </lineage>
</organism>
<evidence type="ECO:0000256" key="1">
    <source>
        <dbReference type="SAM" id="SignalP"/>
    </source>
</evidence>
<keyword evidence="3" id="KW-1185">Reference proteome</keyword>
<protein>
    <submittedName>
        <fullName evidence="2">Uncharacterized protein</fullName>
    </submittedName>
</protein>
<proteinExistence type="predicted"/>
<evidence type="ECO:0000313" key="2">
    <source>
        <dbReference type="EMBL" id="PXF43271.1"/>
    </source>
</evidence>
<feature type="chain" id="PRO_5016128687" evidence="1">
    <location>
        <begin position="22"/>
        <end position="382"/>
    </location>
</feature>
<dbReference type="AlphaFoldDB" id="A0A2V3IMG7"/>
<gene>
    <name evidence="2" type="ORF">BWQ96_06998</name>
</gene>
<dbReference type="Proteomes" id="UP000247409">
    <property type="component" value="Unassembled WGS sequence"/>
</dbReference>
<evidence type="ECO:0000313" key="3">
    <source>
        <dbReference type="Proteomes" id="UP000247409"/>
    </source>
</evidence>